<dbReference type="PANTHER" id="PTHR44259">
    <property type="entry name" value="OS07G0183000 PROTEIN-RELATED"/>
    <property type="match status" value="1"/>
</dbReference>
<dbReference type="Pfam" id="PF03478">
    <property type="entry name" value="Beta-prop_KIB1-4"/>
    <property type="match status" value="1"/>
</dbReference>
<dbReference type="Gene3D" id="1.20.1280.50">
    <property type="match status" value="1"/>
</dbReference>
<evidence type="ECO:0000313" key="3">
    <source>
        <dbReference type="EMBL" id="KAF5175053.1"/>
    </source>
</evidence>
<evidence type="ECO:0008006" key="5">
    <source>
        <dbReference type="Google" id="ProtNLM"/>
    </source>
</evidence>
<sequence length="226" mass="25590">MADWSELPRDLLGLIARKLTKISDLFQYAAVCSSWRSVAIENLCHIFRQFPKLVIPGETKNSETRRCLEPVLDDKKYFNFCESINEKSSQQLLPSSLASDYVDRAIISSDPTSSNSSRQTIVLIIYAGEEPRLAFCKLGDESWTPIESPNGDYFDAIYYKERFYAVYDRGGCDIIDIDHQTVAQYALPPPEELYSSDSCNLVESKGKLYLAVRIFRHDGGSIVMDA</sequence>
<dbReference type="Proteomes" id="UP000554482">
    <property type="component" value="Unassembled WGS sequence"/>
</dbReference>
<reference evidence="3 4" key="1">
    <citation type="submission" date="2020-06" db="EMBL/GenBank/DDBJ databases">
        <title>Transcriptomic and genomic resources for Thalictrum thalictroides and T. hernandezii: Facilitating candidate gene discovery in an emerging model plant lineage.</title>
        <authorList>
            <person name="Arias T."/>
            <person name="Riano-Pachon D.M."/>
            <person name="Di Stilio V.S."/>
        </authorList>
    </citation>
    <scope>NUCLEOTIDE SEQUENCE [LARGE SCALE GENOMIC DNA]</scope>
    <source>
        <strain evidence="4">cv. WT478/WT964</strain>
        <tissue evidence="3">Leaves</tissue>
    </source>
</reference>
<dbReference type="SUPFAM" id="SSF81383">
    <property type="entry name" value="F-box domain"/>
    <property type="match status" value="1"/>
</dbReference>
<gene>
    <name evidence="3" type="ORF">FRX31_035361</name>
</gene>
<dbReference type="InterPro" id="IPR036047">
    <property type="entry name" value="F-box-like_dom_sf"/>
</dbReference>
<feature type="domain" description="KIB1-4 beta-propeller" evidence="1">
    <location>
        <begin position="93"/>
        <end position="213"/>
    </location>
</feature>
<dbReference type="InterPro" id="IPR050942">
    <property type="entry name" value="F-box_BR-signaling"/>
</dbReference>
<dbReference type="InterPro" id="IPR005174">
    <property type="entry name" value="KIB1-4_b-propeller"/>
</dbReference>
<evidence type="ECO:0000259" key="2">
    <source>
        <dbReference type="Pfam" id="PF12937"/>
    </source>
</evidence>
<proteinExistence type="predicted"/>
<evidence type="ECO:0000313" key="4">
    <source>
        <dbReference type="Proteomes" id="UP000554482"/>
    </source>
</evidence>
<dbReference type="Pfam" id="PF12937">
    <property type="entry name" value="F-box-like"/>
    <property type="match status" value="1"/>
</dbReference>
<dbReference type="OrthoDB" id="1519185at2759"/>
<name>A0A7J6UR47_THATH</name>
<protein>
    <recommendedName>
        <fullName evidence="5">F-box protein skip23</fullName>
    </recommendedName>
</protein>
<dbReference type="InterPro" id="IPR001810">
    <property type="entry name" value="F-box_dom"/>
</dbReference>
<feature type="domain" description="F-box" evidence="2">
    <location>
        <begin position="4"/>
        <end position="41"/>
    </location>
</feature>
<keyword evidence="4" id="KW-1185">Reference proteome</keyword>
<comment type="caution">
    <text evidence="3">The sequence shown here is derived from an EMBL/GenBank/DDBJ whole genome shotgun (WGS) entry which is preliminary data.</text>
</comment>
<evidence type="ECO:0000259" key="1">
    <source>
        <dbReference type="Pfam" id="PF03478"/>
    </source>
</evidence>
<dbReference type="AlphaFoldDB" id="A0A7J6UR47"/>
<dbReference type="EMBL" id="JABWDY010044561">
    <property type="protein sequence ID" value="KAF5175053.1"/>
    <property type="molecule type" value="Genomic_DNA"/>
</dbReference>
<accession>A0A7J6UR47</accession>
<organism evidence="3 4">
    <name type="scientific">Thalictrum thalictroides</name>
    <name type="common">Rue-anemone</name>
    <name type="synonym">Anemone thalictroides</name>
    <dbReference type="NCBI Taxonomy" id="46969"/>
    <lineage>
        <taxon>Eukaryota</taxon>
        <taxon>Viridiplantae</taxon>
        <taxon>Streptophyta</taxon>
        <taxon>Embryophyta</taxon>
        <taxon>Tracheophyta</taxon>
        <taxon>Spermatophyta</taxon>
        <taxon>Magnoliopsida</taxon>
        <taxon>Ranunculales</taxon>
        <taxon>Ranunculaceae</taxon>
        <taxon>Thalictroideae</taxon>
        <taxon>Thalictrum</taxon>
    </lineage>
</organism>
<dbReference type="PANTHER" id="PTHR44259:SF114">
    <property type="entry name" value="OS06G0707300 PROTEIN"/>
    <property type="match status" value="1"/>
</dbReference>